<feature type="region of interest" description="Disordered" evidence="11">
    <location>
        <begin position="1130"/>
        <end position="1151"/>
    </location>
</feature>
<evidence type="ECO:0000256" key="12">
    <source>
        <dbReference type="SAM" id="Phobius"/>
    </source>
</evidence>
<accession>A0A2K3PST2</accession>
<dbReference type="PANTHER" id="PTHR46378:SF1">
    <property type="entry name" value="STEROL REGULATORY ELEMENT-BINDING PROTEIN CLEAVAGE-ACTIVATING PROTEIN"/>
    <property type="match status" value="1"/>
</dbReference>
<feature type="domain" description="SSD" evidence="13">
    <location>
        <begin position="290"/>
        <end position="448"/>
    </location>
</feature>
<name>A0A2K3PST2_9HYPO</name>
<evidence type="ECO:0000256" key="10">
    <source>
        <dbReference type="ARBA" id="ARBA00023180"/>
    </source>
</evidence>
<keyword evidence="7 12" id="KW-1133">Transmembrane helix</keyword>
<dbReference type="Proteomes" id="UP000236621">
    <property type="component" value="Unassembled WGS sequence"/>
</dbReference>
<dbReference type="Pfam" id="PF12349">
    <property type="entry name" value="Sterol-sensing"/>
    <property type="match status" value="1"/>
</dbReference>
<feature type="transmembrane region" description="Helical" evidence="12">
    <location>
        <begin position="391"/>
        <end position="413"/>
    </location>
</feature>
<feature type="transmembrane region" description="Helical" evidence="12">
    <location>
        <begin position="39"/>
        <end position="61"/>
    </location>
</feature>
<dbReference type="GO" id="GO:0032936">
    <property type="term" value="C:SREBP-SCAP complex"/>
    <property type="evidence" value="ECO:0007669"/>
    <property type="project" value="TreeGrafter"/>
</dbReference>
<keyword evidence="10" id="KW-0325">Glycoprotein</keyword>
<comment type="subcellular location">
    <subcellularLocation>
        <location evidence="1">Endoplasmic reticulum membrane</location>
    </subcellularLocation>
    <subcellularLocation>
        <location evidence="2">Golgi apparatus membrane</location>
        <topology evidence="2">Multi-pass membrane protein</topology>
    </subcellularLocation>
</comment>
<dbReference type="OrthoDB" id="1914839at2759"/>
<evidence type="ECO:0000256" key="6">
    <source>
        <dbReference type="ARBA" id="ARBA00022824"/>
    </source>
</evidence>
<dbReference type="GO" id="GO:0032933">
    <property type="term" value="P:SREBP signaling pathway"/>
    <property type="evidence" value="ECO:0007669"/>
    <property type="project" value="InterPro"/>
</dbReference>
<dbReference type="PANTHER" id="PTHR46378">
    <property type="entry name" value="STEROL REGULATORY ELEMENT-BINDING PROTEIN CLEAVAGE-ACTIVATING PROTEIN"/>
    <property type="match status" value="1"/>
</dbReference>
<gene>
    <name evidence="14" type="ORF">TCAP_07566</name>
</gene>
<evidence type="ECO:0000256" key="9">
    <source>
        <dbReference type="ARBA" id="ARBA00023136"/>
    </source>
</evidence>
<dbReference type="SUPFAM" id="SSF50978">
    <property type="entry name" value="WD40 repeat-like"/>
    <property type="match status" value="1"/>
</dbReference>
<evidence type="ECO:0000256" key="3">
    <source>
        <dbReference type="ARBA" id="ARBA00022574"/>
    </source>
</evidence>
<evidence type="ECO:0000256" key="7">
    <source>
        <dbReference type="ARBA" id="ARBA00022989"/>
    </source>
</evidence>
<dbReference type="AlphaFoldDB" id="A0A2K3PST2"/>
<keyword evidence="3" id="KW-0853">WD repeat</keyword>
<keyword evidence="8" id="KW-0333">Golgi apparatus</keyword>
<feature type="transmembrane region" description="Helical" evidence="12">
    <location>
        <begin position="291"/>
        <end position="309"/>
    </location>
</feature>
<feature type="transmembrane region" description="Helical" evidence="12">
    <location>
        <begin position="425"/>
        <end position="446"/>
    </location>
</feature>
<evidence type="ECO:0000313" key="14">
    <source>
        <dbReference type="EMBL" id="PNY18333.1"/>
    </source>
</evidence>
<evidence type="ECO:0000256" key="1">
    <source>
        <dbReference type="ARBA" id="ARBA00004586"/>
    </source>
</evidence>
<evidence type="ECO:0000259" key="13">
    <source>
        <dbReference type="PROSITE" id="PS50156"/>
    </source>
</evidence>
<evidence type="ECO:0000313" key="15">
    <source>
        <dbReference type="Proteomes" id="UP000236621"/>
    </source>
</evidence>
<dbReference type="GO" id="GO:0000139">
    <property type="term" value="C:Golgi membrane"/>
    <property type="evidence" value="ECO:0007669"/>
    <property type="project" value="UniProtKB-SubCell"/>
</dbReference>
<evidence type="ECO:0000256" key="5">
    <source>
        <dbReference type="ARBA" id="ARBA00022737"/>
    </source>
</evidence>
<keyword evidence="5" id="KW-0677">Repeat</keyword>
<dbReference type="InterPro" id="IPR030225">
    <property type="entry name" value="SCAP"/>
</dbReference>
<dbReference type="EMBL" id="NRSZ01001314">
    <property type="protein sequence ID" value="PNY18333.1"/>
    <property type="molecule type" value="Genomic_DNA"/>
</dbReference>
<comment type="caution">
    <text evidence="14">The sequence shown here is derived from an EMBL/GenBank/DDBJ whole genome shotgun (WGS) entry which is preliminary data.</text>
</comment>
<feature type="region of interest" description="Disordered" evidence="11">
    <location>
        <begin position="1015"/>
        <end position="1054"/>
    </location>
</feature>
<organism evidence="14 15">
    <name type="scientific">Tolypocladium capitatum</name>
    <dbReference type="NCBI Taxonomy" id="45235"/>
    <lineage>
        <taxon>Eukaryota</taxon>
        <taxon>Fungi</taxon>
        <taxon>Dikarya</taxon>
        <taxon>Ascomycota</taxon>
        <taxon>Pezizomycotina</taxon>
        <taxon>Sordariomycetes</taxon>
        <taxon>Hypocreomycetidae</taxon>
        <taxon>Hypocreales</taxon>
        <taxon>Ophiocordycipitaceae</taxon>
        <taxon>Tolypocladium</taxon>
    </lineage>
</organism>
<protein>
    <submittedName>
        <fullName evidence="14">Sterol regulatory element-binding protein cleavage-activating protein</fullName>
    </submittedName>
</protein>
<dbReference type="InterPro" id="IPR000731">
    <property type="entry name" value="SSD"/>
</dbReference>
<feature type="transmembrane region" description="Helical" evidence="12">
    <location>
        <begin position="321"/>
        <end position="345"/>
    </location>
</feature>
<keyword evidence="15" id="KW-1185">Reference proteome</keyword>
<dbReference type="GO" id="GO:0032934">
    <property type="term" value="F:sterol binding"/>
    <property type="evidence" value="ECO:0007669"/>
    <property type="project" value="InterPro"/>
</dbReference>
<dbReference type="GO" id="GO:0045540">
    <property type="term" value="P:regulation of cholesterol biosynthetic process"/>
    <property type="evidence" value="ECO:0007669"/>
    <property type="project" value="TreeGrafter"/>
</dbReference>
<feature type="transmembrane region" description="Helical" evidence="12">
    <location>
        <begin position="357"/>
        <end position="379"/>
    </location>
</feature>
<dbReference type="PROSITE" id="PS50156">
    <property type="entry name" value="SSD"/>
    <property type="match status" value="1"/>
</dbReference>
<feature type="transmembrane region" description="Helical" evidence="12">
    <location>
        <begin position="494"/>
        <end position="512"/>
    </location>
</feature>
<evidence type="ECO:0000256" key="4">
    <source>
        <dbReference type="ARBA" id="ARBA00022692"/>
    </source>
</evidence>
<dbReference type="InterPro" id="IPR053958">
    <property type="entry name" value="HMGCR/SNAP/NPC1-like_SSD"/>
</dbReference>
<keyword evidence="4 12" id="KW-0812">Transmembrane</keyword>
<evidence type="ECO:0000256" key="2">
    <source>
        <dbReference type="ARBA" id="ARBA00004653"/>
    </source>
</evidence>
<dbReference type="GO" id="GO:0005789">
    <property type="term" value="C:endoplasmic reticulum membrane"/>
    <property type="evidence" value="ECO:0007669"/>
    <property type="project" value="UniProtKB-SubCell"/>
</dbReference>
<proteinExistence type="predicted"/>
<keyword evidence="6" id="KW-0256">Endoplasmic reticulum</keyword>
<sequence length="1151" mass="126758">MIWYLLYPLRGTTEAPVLPASHPLHKIFARYGRYAARHVVSTLLISATVATILLYPIPFLFTSDFINGTSNLPHHVWTVAQPLAYNAAVEPDIIMRSMWVHGSYMEALNTNLLSSALELQDELLGVTENFHPGRARGAAADVLSLHEHEGSLSLTRRDAIHVANGLTNQSWFFHSPLLYWSCSRDRILADEDVLSTINDKKNQSTSANVTLRHSIVFSGKRFEDRRLLAADALVVTLLHLRDSPVGHEWEKKALTLPQRVGDKWDIYPPDGRAASSQLYEFQFRPISVQDIASLAVAYGLTLLYFLMTLSKLRAVKSKFGLMVTVATQIIFSTMSSFTVCAIFNIDLSRIPRASYPLVILSMSLEHIFRLINAVILTPFGDSVSNKIGQAFGATAVTALASSLQNVFLLAGLSRLVSQGVSEFCVFAAVAIVFDFFYLSTFFLSVLSVDVRRMELGDALAKASMRHNRGRADTRDRRKWWDQALQGKVATSTRIAGTIVMFGFVLIAQWHFFGDEGLFIKLLRLCRGADATQAPDQSGVSLLKDIHQARSPMSWLRIQDHETAQEVISIIKPAAYSYTVRVYDPLVFVQKDSDRVPHSREPTLLPAAYDFVNHELARFIVIVIVVVAALRLLANFLLWEDEPSTNDEHEPDDAPLLSVKSLARGHRMDVVLVTSSADGHVVSVDLDRTIRVWSIRGMGTSYVIAKGDEAGGKLHPVIAMTIDDTSRWLSLLSRSKRAAQPTVSFWSLTDKAWGPSVPADRCCQRPAAFFLDPGAPRDEPKALVVHQDGTLTEVSAAASTESEAVTLFPPQLTCARLVARKGATKAPTATLLLRATTDGATLAEFNGPTSQPVILTVSRRGDVHMASRKEATWQSRRLAIEGLGESGANMVESLSRLNLFLVAATECVHLVSANDGLVLRTLQTGKMLPRPLKCAYACHRLSQPGSTGLTCFTVGYVEADSRDCILRTFVPPDDCDAIYLQTPRETRSSDWCTWDSAKETSKRIADPGAWEVVSDGSAVGIRHRQPPGKDSRGNPSSGLRSRYGKRGAEPDPFEGWEVWTASPGGRPEADECRRLIKDGERANHLLITELGPKVKVGLNSVAFAFGDMIKLVIVGGPARLEDWADDGTQESLINTGSRRRKPGSVARTRALT</sequence>
<dbReference type="STRING" id="45235.A0A2K3PST2"/>
<evidence type="ECO:0000256" key="11">
    <source>
        <dbReference type="SAM" id="MobiDB-lite"/>
    </source>
</evidence>
<keyword evidence="9 12" id="KW-0472">Membrane</keyword>
<reference evidence="14 15" key="1">
    <citation type="submission" date="2017-08" db="EMBL/GenBank/DDBJ databases">
        <title>Harnessing the power of phylogenomics to disentangle the directionality and signatures of interkingdom host jumping in the parasitic fungal genus Tolypocladium.</title>
        <authorList>
            <person name="Quandt C.A."/>
            <person name="Patterson W."/>
            <person name="Spatafora J.W."/>
        </authorList>
    </citation>
    <scope>NUCLEOTIDE SEQUENCE [LARGE SCALE GENOMIC DNA]</scope>
    <source>
        <strain evidence="14 15">CBS 113982</strain>
    </source>
</reference>
<evidence type="ECO:0000256" key="8">
    <source>
        <dbReference type="ARBA" id="ARBA00023034"/>
    </source>
</evidence>
<dbReference type="InterPro" id="IPR036322">
    <property type="entry name" value="WD40_repeat_dom_sf"/>
</dbReference>